<dbReference type="EMBL" id="JAUTXU010000206">
    <property type="protein sequence ID" value="KAK3698795.1"/>
    <property type="molecule type" value="Genomic_DNA"/>
</dbReference>
<proteinExistence type="predicted"/>
<reference evidence="1" key="1">
    <citation type="submission" date="2023-07" db="EMBL/GenBank/DDBJ databases">
        <title>Black Yeasts Isolated from many extreme environments.</title>
        <authorList>
            <person name="Coleine C."/>
            <person name="Stajich J.E."/>
            <person name="Selbmann L."/>
        </authorList>
    </citation>
    <scope>NUCLEOTIDE SEQUENCE</scope>
    <source>
        <strain evidence="1">CCFEE 5714</strain>
    </source>
</reference>
<evidence type="ECO:0000313" key="2">
    <source>
        <dbReference type="Proteomes" id="UP001281147"/>
    </source>
</evidence>
<evidence type="ECO:0000313" key="1">
    <source>
        <dbReference type="EMBL" id="KAK3698795.1"/>
    </source>
</evidence>
<comment type="caution">
    <text evidence="1">The sequence shown here is derived from an EMBL/GenBank/DDBJ whole genome shotgun (WGS) entry which is preliminary data.</text>
</comment>
<name>A0ACC3MPL6_9PEZI</name>
<dbReference type="Proteomes" id="UP001281147">
    <property type="component" value="Unassembled WGS sequence"/>
</dbReference>
<gene>
    <name evidence="1" type="ORF">LTR37_016799</name>
</gene>
<accession>A0ACC3MPL6</accession>
<sequence>MASGHLSNDEFFTKLTSLLEKTQKAGHGSVHFTQKRSLKSPSSPTPSPNLTHLVTYDTDAAPSPAKVADDPLWDLNPPYPLPLVVRATDGESTKGDRKTKNPDKVKLSTIVQPDDVETFFTRYAEVCKAGMQSLKKRDRSKRKKDKGKKKKGAAAEEKKG</sequence>
<protein>
    <submittedName>
        <fullName evidence="1">Uncharacterized protein</fullName>
    </submittedName>
</protein>
<keyword evidence="2" id="KW-1185">Reference proteome</keyword>
<organism evidence="1 2">
    <name type="scientific">Vermiconidia calcicola</name>
    <dbReference type="NCBI Taxonomy" id="1690605"/>
    <lineage>
        <taxon>Eukaryota</taxon>
        <taxon>Fungi</taxon>
        <taxon>Dikarya</taxon>
        <taxon>Ascomycota</taxon>
        <taxon>Pezizomycotina</taxon>
        <taxon>Dothideomycetes</taxon>
        <taxon>Dothideomycetidae</taxon>
        <taxon>Mycosphaerellales</taxon>
        <taxon>Extremaceae</taxon>
        <taxon>Vermiconidia</taxon>
    </lineage>
</organism>